<dbReference type="SFLD" id="SFLDG01144">
    <property type="entry name" value="C2.B.4:_PGP_Like"/>
    <property type="match status" value="1"/>
</dbReference>
<dbReference type="RefSeq" id="WP_136831253.1">
    <property type="nucleotide sequence ID" value="NZ_SWBM01000002.1"/>
</dbReference>
<dbReference type="Pfam" id="PF08282">
    <property type="entry name" value="Hydrolase_3"/>
    <property type="match status" value="1"/>
</dbReference>
<dbReference type="GO" id="GO:0000287">
    <property type="term" value="F:magnesium ion binding"/>
    <property type="evidence" value="ECO:0007669"/>
    <property type="project" value="TreeGrafter"/>
</dbReference>
<dbReference type="AlphaFoldDB" id="A0A4U1D6L6"/>
<dbReference type="Proteomes" id="UP000307756">
    <property type="component" value="Unassembled WGS sequence"/>
</dbReference>
<dbReference type="InterPro" id="IPR006379">
    <property type="entry name" value="HAD-SF_hydro_IIB"/>
</dbReference>
<dbReference type="SFLD" id="SFLDG01140">
    <property type="entry name" value="C2.B:_Phosphomannomutase_and_P"/>
    <property type="match status" value="1"/>
</dbReference>
<organism evidence="1 2">
    <name type="scientific">Robertmurraya kyonggiensis</name>
    <dbReference type="NCBI Taxonomy" id="1037680"/>
    <lineage>
        <taxon>Bacteria</taxon>
        <taxon>Bacillati</taxon>
        <taxon>Bacillota</taxon>
        <taxon>Bacilli</taxon>
        <taxon>Bacillales</taxon>
        <taxon>Bacillaceae</taxon>
        <taxon>Robertmurraya</taxon>
    </lineage>
</organism>
<dbReference type="GO" id="GO:0016791">
    <property type="term" value="F:phosphatase activity"/>
    <property type="evidence" value="ECO:0007669"/>
    <property type="project" value="TreeGrafter"/>
</dbReference>
<sequence length="283" mass="31180">MIKCIAIDMDGTLLTKEHVITEENKNAIKKAQEQGVEVVIATGRSYPEAIYILKEAGITCPMICVNGAEVRTPNGEITDFSPLDKEVAKQIVQKLEDNDVYVEFFTSKGIFTMDMEKGISILKNFVETTHSDADAEKVEAILQERVEFITEIESSDFIFADKDHHIYKLLTFSFDSDVLGKVRQELNEVDGIAISSSGKENLEINGIHAQKGLALEAFTAERGISLMETMAIGDNYNDISMFQRVGRAVAMGNADDAVKSQCHFVTATNEESGVGKAILEAIK</sequence>
<evidence type="ECO:0000313" key="1">
    <source>
        <dbReference type="EMBL" id="TKC16847.1"/>
    </source>
</evidence>
<dbReference type="InterPro" id="IPR023214">
    <property type="entry name" value="HAD_sf"/>
</dbReference>
<dbReference type="SFLD" id="SFLDS00003">
    <property type="entry name" value="Haloacid_Dehalogenase"/>
    <property type="match status" value="1"/>
</dbReference>
<dbReference type="PANTHER" id="PTHR10000:SF55">
    <property type="entry name" value="5-AMINO-6-(5-PHOSPHO-D-RIBITYLAMINO)URACIL PHOSPHATASE YCSE"/>
    <property type="match status" value="1"/>
</dbReference>
<dbReference type="InterPro" id="IPR000150">
    <property type="entry name" value="Cof"/>
</dbReference>
<dbReference type="Gene3D" id="3.30.1240.10">
    <property type="match status" value="1"/>
</dbReference>
<dbReference type="NCBIfam" id="TIGR00099">
    <property type="entry name" value="Cof-subfamily"/>
    <property type="match status" value="1"/>
</dbReference>
<dbReference type="OrthoDB" id="9806027at2"/>
<reference evidence="1 2" key="1">
    <citation type="journal article" date="2011" name="J. Microbiol.">
        <title>Bacillus kyonggiensis sp. nov., isolated from soil of a lettuce field.</title>
        <authorList>
            <person name="Dong K."/>
            <person name="Lee S."/>
        </authorList>
    </citation>
    <scope>NUCLEOTIDE SEQUENCE [LARGE SCALE GENOMIC DNA]</scope>
    <source>
        <strain evidence="1 2">NB22</strain>
    </source>
</reference>
<dbReference type="SUPFAM" id="SSF56784">
    <property type="entry name" value="HAD-like"/>
    <property type="match status" value="1"/>
</dbReference>
<name>A0A4U1D6L6_9BACI</name>
<protein>
    <submittedName>
        <fullName evidence="1">HAD family phosphatase</fullName>
    </submittedName>
</protein>
<gene>
    <name evidence="1" type="ORF">FA727_12320</name>
</gene>
<dbReference type="NCBIfam" id="TIGR01484">
    <property type="entry name" value="HAD-SF-IIB"/>
    <property type="match status" value="1"/>
</dbReference>
<proteinExistence type="predicted"/>
<comment type="caution">
    <text evidence="1">The sequence shown here is derived from an EMBL/GenBank/DDBJ whole genome shotgun (WGS) entry which is preliminary data.</text>
</comment>
<dbReference type="CDD" id="cd07516">
    <property type="entry name" value="HAD_Pase"/>
    <property type="match status" value="1"/>
</dbReference>
<dbReference type="Gene3D" id="3.40.50.1000">
    <property type="entry name" value="HAD superfamily/HAD-like"/>
    <property type="match status" value="1"/>
</dbReference>
<evidence type="ECO:0000313" key="2">
    <source>
        <dbReference type="Proteomes" id="UP000307756"/>
    </source>
</evidence>
<dbReference type="EMBL" id="SWBM01000002">
    <property type="protein sequence ID" value="TKC16847.1"/>
    <property type="molecule type" value="Genomic_DNA"/>
</dbReference>
<dbReference type="PANTHER" id="PTHR10000">
    <property type="entry name" value="PHOSPHOSERINE PHOSPHATASE"/>
    <property type="match status" value="1"/>
</dbReference>
<dbReference type="InterPro" id="IPR036412">
    <property type="entry name" value="HAD-like_sf"/>
</dbReference>
<keyword evidence="2" id="KW-1185">Reference proteome</keyword>
<accession>A0A4U1D6L6</accession>
<dbReference type="GO" id="GO:0005829">
    <property type="term" value="C:cytosol"/>
    <property type="evidence" value="ECO:0007669"/>
    <property type="project" value="TreeGrafter"/>
</dbReference>